<evidence type="ECO:0000313" key="2">
    <source>
        <dbReference type="Proteomes" id="UP000295151"/>
    </source>
</evidence>
<evidence type="ECO:0000313" key="1">
    <source>
        <dbReference type="EMBL" id="TDU87596.1"/>
    </source>
</evidence>
<keyword evidence="2" id="KW-1185">Reference proteome</keyword>
<name>A0A4R7T8C9_9ACTN</name>
<organism evidence="1 2">
    <name type="scientific">Kribbella voronezhensis</name>
    <dbReference type="NCBI Taxonomy" id="2512212"/>
    <lineage>
        <taxon>Bacteria</taxon>
        <taxon>Bacillati</taxon>
        <taxon>Actinomycetota</taxon>
        <taxon>Actinomycetes</taxon>
        <taxon>Propionibacteriales</taxon>
        <taxon>Kribbellaceae</taxon>
        <taxon>Kribbella</taxon>
    </lineage>
</organism>
<dbReference type="Proteomes" id="UP000295151">
    <property type="component" value="Unassembled WGS sequence"/>
</dbReference>
<protein>
    <submittedName>
        <fullName evidence="1">Uncharacterized protein</fullName>
    </submittedName>
</protein>
<sequence length="63" mass="7531">MSNLYNGVKHANREMPEFRDLADGYWQSILVFRWWLAGRLGVKRRVLVERLTWDSVARRALPE</sequence>
<accession>A0A4R7T8C9</accession>
<gene>
    <name evidence="1" type="ORF">EV138_1120</name>
</gene>
<dbReference type="EMBL" id="SOCE01000001">
    <property type="protein sequence ID" value="TDU87596.1"/>
    <property type="molecule type" value="Genomic_DNA"/>
</dbReference>
<comment type="caution">
    <text evidence="1">The sequence shown here is derived from an EMBL/GenBank/DDBJ whole genome shotgun (WGS) entry which is preliminary data.</text>
</comment>
<dbReference type="AlphaFoldDB" id="A0A4R7T8C9"/>
<proteinExistence type="predicted"/>
<reference evidence="1 2" key="1">
    <citation type="submission" date="2019-03" db="EMBL/GenBank/DDBJ databases">
        <title>Genomic Encyclopedia of Type Strains, Phase III (KMG-III): the genomes of soil and plant-associated and newly described type strains.</title>
        <authorList>
            <person name="Whitman W."/>
        </authorList>
    </citation>
    <scope>NUCLEOTIDE SEQUENCE [LARGE SCALE GENOMIC DNA]</scope>
    <source>
        <strain evidence="1 2">VKM Ac-2575</strain>
    </source>
</reference>